<comment type="caution">
    <text evidence="1">The sequence shown here is derived from an EMBL/GenBank/DDBJ whole genome shotgun (WGS) entry which is preliminary data.</text>
</comment>
<gene>
    <name evidence="1" type="ORF">AKJ52_02605</name>
</gene>
<evidence type="ECO:0000313" key="1">
    <source>
        <dbReference type="EMBL" id="KXB06066.1"/>
    </source>
</evidence>
<evidence type="ECO:0000313" key="2">
    <source>
        <dbReference type="Proteomes" id="UP000070404"/>
    </source>
</evidence>
<organism evidence="1 2">
    <name type="scientific">candidate division MSBL1 archaeon SCGC-AAA382C18</name>
    <dbReference type="NCBI Taxonomy" id="1698281"/>
    <lineage>
        <taxon>Archaea</taxon>
        <taxon>Methanobacteriati</taxon>
        <taxon>Methanobacteriota</taxon>
        <taxon>candidate division MSBL1</taxon>
    </lineage>
</organism>
<dbReference type="InterPro" id="IPR021799">
    <property type="entry name" value="PIN-like_prokaryotic"/>
</dbReference>
<protein>
    <recommendedName>
        <fullName evidence="3">PIN domain-containing protein</fullName>
    </recommendedName>
</protein>
<dbReference type="EMBL" id="LHYF01000052">
    <property type="protein sequence ID" value="KXB06066.1"/>
    <property type="molecule type" value="Genomic_DNA"/>
</dbReference>
<dbReference type="Pfam" id="PF11848">
    <property type="entry name" value="DUF3368"/>
    <property type="match status" value="1"/>
</dbReference>
<dbReference type="Proteomes" id="UP000070404">
    <property type="component" value="Unassembled WGS sequence"/>
</dbReference>
<dbReference type="AlphaFoldDB" id="A0A133VHZ8"/>
<accession>A0A133VHZ8</accession>
<evidence type="ECO:0008006" key="3">
    <source>
        <dbReference type="Google" id="ProtNLM"/>
    </source>
</evidence>
<keyword evidence="2" id="KW-1185">Reference proteome</keyword>
<sequence length="164" mass="18624">MSRFVFDSDGLIKLQKAGVLRMLAASHECLVPKKVYEESMERGKAELYEDAFELEGIIEKHMRVVKGKKVEVGKSPTRENLGPGELSAYRVHLEEGSDALISDDRAFLKFLDTQEIPFITPANGIVEMKNQEQISREKATKALDRIKGLIRDEVYERAVEEVKK</sequence>
<proteinExistence type="predicted"/>
<reference evidence="1 2" key="1">
    <citation type="journal article" date="2016" name="Sci. Rep.">
        <title>Metabolic traits of an uncultured archaeal lineage -MSBL1- from brine pools of the Red Sea.</title>
        <authorList>
            <person name="Mwirichia R."/>
            <person name="Alam I."/>
            <person name="Rashid M."/>
            <person name="Vinu M."/>
            <person name="Ba-Alawi W."/>
            <person name="Anthony Kamau A."/>
            <person name="Kamanda Ngugi D."/>
            <person name="Goker M."/>
            <person name="Klenk H.P."/>
            <person name="Bajic V."/>
            <person name="Stingl U."/>
        </authorList>
    </citation>
    <scope>NUCLEOTIDE SEQUENCE [LARGE SCALE GENOMIC DNA]</scope>
    <source>
        <strain evidence="1">SCGC-AAA382C18</strain>
    </source>
</reference>
<name>A0A133VHZ8_9EURY</name>